<comment type="similarity">
    <text evidence="1">Belongs to the SorC transcriptional regulatory family.</text>
</comment>
<protein>
    <submittedName>
        <fullName evidence="7">Crp/Fnr family transcriptional regulator</fullName>
    </submittedName>
</protein>
<feature type="domain" description="Sugar-binding" evidence="5">
    <location>
        <begin position="62"/>
        <end position="318"/>
    </location>
</feature>
<feature type="domain" description="RNA polymerase sigma factor 70 region 4 type 2" evidence="6">
    <location>
        <begin position="16"/>
        <end position="47"/>
    </location>
</feature>
<dbReference type="KEGG" id="cbak:DA792_14455"/>
<dbReference type="OrthoDB" id="9806345at2"/>
<evidence type="ECO:0000259" key="5">
    <source>
        <dbReference type="Pfam" id="PF04198"/>
    </source>
</evidence>
<reference evidence="7 8" key="1">
    <citation type="submission" date="2018-03" db="EMBL/GenBank/DDBJ databases">
        <title>The Complete Genome of Celeribacter baekdonensis strain LH4, a Thiosulfate-Oxidizing Alphaproteobacterium Isolated from Gulf of Mexico Continental Slope Sediments.</title>
        <authorList>
            <person name="Flood B.E."/>
            <person name="Bailey J.V."/>
            <person name="Leprich D."/>
        </authorList>
    </citation>
    <scope>NUCLEOTIDE SEQUENCE [LARGE SCALE GENOMIC DNA]</scope>
    <source>
        <strain evidence="7 8">LH4</strain>
    </source>
</reference>
<dbReference type="InterPro" id="IPR037171">
    <property type="entry name" value="NagB/RpiA_transferase-like"/>
</dbReference>
<name>A0A2R4M4Q1_9RHOB</name>
<evidence type="ECO:0000313" key="8">
    <source>
        <dbReference type="Proteomes" id="UP000241447"/>
    </source>
</evidence>
<evidence type="ECO:0000259" key="6">
    <source>
        <dbReference type="Pfam" id="PF08281"/>
    </source>
</evidence>
<dbReference type="GO" id="GO:0016987">
    <property type="term" value="F:sigma factor activity"/>
    <property type="evidence" value="ECO:0007669"/>
    <property type="project" value="InterPro"/>
</dbReference>
<dbReference type="GO" id="GO:0006352">
    <property type="term" value="P:DNA-templated transcription initiation"/>
    <property type="evidence" value="ECO:0007669"/>
    <property type="project" value="InterPro"/>
</dbReference>
<dbReference type="GO" id="GO:0030246">
    <property type="term" value="F:carbohydrate binding"/>
    <property type="evidence" value="ECO:0007669"/>
    <property type="project" value="InterPro"/>
</dbReference>
<dbReference type="Gene3D" id="1.10.10.60">
    <property type="entry name" value="Homeodomain-like"/>
    <property type="match status" value="1"/>
</dbReference>
<evidence type="ECO:0000256" key="3">
    <source>
        <dbReference type="ARBA" id="ARBA00023125"/>
    </source>
</evidence>
<gene>
    <name evidence="7" type="ORF">DA792_14455</name>
</gene>
<dbReference type="InterPro" id="IPR051054">
    <property type="entry name" value="SorC_transcr_regulators"/>
</dbReference>
<evidence type="ECO:0000256" key="2">
    <source>
        <dbReference type="ARBA" id="ARBA00023015"/>
    </source>
</evidence>
<organism evidence="7 8">
    <name type="scientific">Celeribacter baekdonensis</name>
    <dbReference type="NCBI Taxonomy" id="875171"/>
    <lineage>
        <taxon>Bacteria</taxon>
        <taxon>Pseudomonadati</taxon>
        <taxon>Pseudomonadota</taxon>
        <taxon>Alphaproteobacteria</taxon>
        <taxon>Rhodobacterales</taxon>
        <taxon>Roseobacteraceae</taxon>
        <taxon>Celeribacter</taxon>
    </lineage>
</organism>
<keyword evidence="2" id="KW-0805">Transcription regulation</keyword>
<dbReference type="AlphaFoldDB" id="A0A2R4M4Q1"/>
<dbReference type="Proteomes" id="UP000241447">
    <property type="component" value="Chromosome"/>
</dbReference>
<dbReference type="InterPro" id="IPR013249">
    <property type="entry name" value="RNA_pol_sigma70_r4_t2"/>
</dbReference>
<dbReference type="SUPFAM" id="SSF88659">
    <property type="entry name" value="Sigma3 and sigma4 domains of RNA polymerase sigma factors"/>
    <property type="match status" value="1"/>
</dbReference>
<evidence type="ECO:0000313" key="7">
    <source>
        <dbReference type="EMBL" id="AVW92133.1"/>
    </source>
</evidence>
<keyword evidence="4" id="KW-0804">Transcription</keyword>
<evidence type="ECO:0000256" key="1">
    <source>
        <dbReference type="ARBA" id="ARBA00010466"/>
    </source>
</evidence>
<dbReference type="GO" id="GO:0003677">
    <property type="term" value="F:DNA binding"/>
    <property type="evidence" value="ECO:0007669"/>
    <property type="project" value="UniProtKB-KW"/>
</dbReference>
<accession>A0A2R4M4Q1</accession>
<dbReference type="Pfam" id="PF08281">
    <property type="entry name" value="Sigma70_r4_2"/>
    <property type="match status" value="1"/>
</dbReference>
<evidence type="ECO:0000256" key="4">
    <source>
        <dbReference type="ARBA" id="ARBA00023163"/>
    </source>
</evidence>
<sequence length="325" mass="34301">MGDMTPDIALVRRIYAALTMHYLDGLTQAEVAERTGQSHSTVNRMIKMGHEMGMVDISIRSPFQDHLALERDLADASGLREVVIEATASGNPEAVLARVGLCAAALLVSKVKPGMSVCVTGGKGVSACVAGLRNVPQVKGVRMVPATGLVQGQHYTDVNHVAATMARSFGGEAVQMLSPMFAETEEQREIVAGMKTVSRVIEAARAADLAVVGIGGLRERATSYFDLHRDVPGEEGELMASGAVAELLAHVLDRDGKVTDYTRNRLVVAMAPDDLAKIPVSIGVAAGLEKAEAICAVVRGGYINTLVTDEATARDVLARLKADTA</sequence>
<proteinExistence type="inferred from homology"/>
<dbReference type="EMBL" id="CP028475">
    <property type="protein sequence ID" value="AVW92133.1"/>
    <property type="molecule type" value="Genomic_DNA"/>
</dbReference>
<dbReference type="SUPFAM" id="SSF100950">
    <property type="entry name" value="NagB/RpiA/CoA transferase-like"/>
    <property type="match status" value="1"/>
</dbReference>
<dbReference type="PANTHER" id="PTHR34294:SF1">
    <property type="entry name" value="TRANSCRIPTIONAL REGULATOR LSRR"/>
    <property type="match status" value="1"/>
</dbReference>
<dbReference type="Pfam" id="PF04198">
    <property type="entry name" value="Sugar-bind"/>
    <property type="match status" value="1"/>
</dbReference>
<dbReference type="Gene3D" id="3.40.50.1360">
    <property type="match status" value="1"/>
</dbReference>
<keyword evidence="3" id="KW-0238">DNA-binding</keyword>
<dbReference type="InterPro" id="IPR013324">
    <property type="entry name" value="RNA_pol_sigma_r3/r4-like"/>
</dbReference>
<dbReference type="InterPro" id="IPR007324">
    <property type="entry name" value="Sugar-bd_dom_put"/>
</dbReference>
<dbReference type="PANTHER" id="PTHR34294">
    <property type="entry name" value="TRANSCRIPTIONAL REGULATOR-RELATED"/>
    <property type="match status" value="1"/>
</dbReference>